<dbReference type="EMBL" id="CP134192">
    <property type="protein sequence ID" value="WPB08227.1"/>
    <property type="molecule type" value="Genomic_DNA"/>
</dbReference>
<accession>A0ABZ0P8I2</accession>
<dbReference type="Pfam" id="PF06985">
    <property type="entry name" value="HET"/>
    <property type="match status" value="1"/>
</dbReference>
<gene>
    <name evidence="2" type="ORF">RHO25_012892</name>
</gene>
<dbReference type="InterPro" id="IPR010730">
    <property type="entry name" value="HET"/>
</dbReference>
<keyword evidence="3" id="KW-1185">Reference proteome</keyword>
<proteinExistence type="predicted"/>
<sequence length="251" mass="29094">MDQIYSDAAVVLVWLGRLVGSEPRCRPEWTEEKRQKERERYRHSVELNGFMEADYWDRTWTVQEFVLAPRIHFFWLDRGGEVMDLIAEQVLEQIPKSQLASSRGGARAYLVVLYDGSSQWLGKLSLLDWMLEFYSCECLDKRDRIFALMGLIRDDERRLLSIFFPDYERDHANVVVIALSILQHLHGRPILGQQGPEGFEDAEPASESYSEEAHGSSWACAVLTVMGMSFHSEEDVAWWQAAVDHFQFTIL</sequence>
<evidence type="ECO:0000259" key="1">
    <source>
        <dbReference type="Pfam" id="PF06985"/>
    </source>
</evidence>
<dbReference type="PANTHER" id="PTHR24148">
    <property type="entry name" value="ANKYRIN REPEAT DOMAIN-CONTAINING PROTEIN 39 HOMOLOG-RELATED"/>
    <property type="match status" value="1"/>
</dbReference>
<name>A0ABZ0P8I2_CERBT</name>
<evidence type="ECO:0000313" key="3">
    <source>
        <dbReference type="Proteomes" id="UP001302367"/>
    </source>
</evidence>
<reference evidence="2 3" key="1">
    <citation type="submission" date="2023-09" db="EMBL/GenBank/DDBJ databases">
        <title>Complete-Gapless Cercospora beticola genome.</title>
        <authorList>
            <person name="Wyatt N.A."/>
            <person name="Spanner R.E."/>
            <person name="Bolton M.D."/>
        </authorList>
    </citation>
    <scope>NUCLEOTIDE SEQUENCE [LARGE SCALE GENOMIC DNA]</scope>
    <source>
        <strain evidence="2">Cb09-40</strain>
    </source>
</reference>
<organism evidence="2 3">
    <name type="scientific">Cercospora beticola</name>
    <name type="common">Sugarbeet leaf spot fungus</name>
    <dbReference type="NCBI Taxonomy" id="122368"/>
    <lineage>
        <taxon>Eukaryota</taxon>
        <taxon>Fungi</taxon>
        <taxon>Dikarya</taxon>
        <taxon>Ascomycota</taxon>
        <taxon>Pezizomycotina</taxon>
        <taxon>Dothideomycetes</taxon>
        <taxon>Dothideomycetidae</taxon>
        <taxon>Mycosphaerellales</taxon>
        <taxon>Mycosphaerellaceae</taxon>
        <taxon>Cercospora</taxon>
    </lineage>
</organism>
<evidence type="ECO:0000313" key="2">
    <source>
        <dbReference type="EMBL" id="WPB08227.1"/>
    </source>
</evidence>
<feature type="domain" description="Heterokaryon incompatibility" evidence="1">
    <location>
        <begin position="1"/>
        <end position="64"/>
    </location>
</feature>
<dbReference type="RefSeq" id="XP_065459679.1">
    <property type="nucleotide sequence ID" value="XM_065603607.1"/>
</dbReference>
<dbReference type="InterPro" id="IPR052895">
    <property type="entry name" value="HetReg/Transcr_Mod"/>
</dbReference>
<dbReference type="PANTHER" id="PTHR24148:SF64">
    <property type="entry name" value="HETEROKARYON INCOMPATIBILITY DOMAIN-CONTAINING PROTEIN"/>
    <property type="match status" value="1"/>
</dbReference>
<dbReference type="GeneID" id="90644895"/>
<dbReference type="Proteomes" id="UP001302367">
    <property type="component" value="Chromosome 9"/>
</dbReference>
<protein>
    <recommendedName>
        <fullName evidence="1">Heterokaryon incompatibility domain-containing protein</fullName>
    </recommendedName>
</protein>